<dbReference type="AlphaFoldDB" id="N2ACC0"/>
<dbReference type="EMBL" id="AQFT01000100">
    <property type="protein sequence ID" value="EMZ24108.1"/>
    <property type="molecule type" value="Genomic_DNA"/>
</dbReference>
<dbReference type="Pfam" id="PF07486">
    <property type="entry name" value="Hydrolase_2"/>
    <property type="match status" value="1"/>
</dbReference>
<organism evidence="5 6">
    <name type="scientific">Eubacterium plexicaudatum ASF492</name>
    <dbReference type="NCBI Taxonomy" id="1235802"/>
    <lineage>
        <taxon>Bacteria</taxon>
        <taxon>Bacillati</taxon>
        <taxon>Bacillota</taxon>
        <taxon>Clostridia</taxon>
        <taxon>Eubacteriales</taxon>
        <taxon>Eubacteriaceae</taxon>
        <taxon>Eubacterium</taxon>
    </lineage>
</organism>
<dbReference type="eggNOG" id="COG4942">
    <property type="taxonomic scope" value="Bacteria"/>
</dbReference>
<reference evidence="5 6" key="1">
    <citation type="journal article" date="2014" name="Genome Announc.">
        <title>Draft genome sequences of the altered schaedler flora, a defined bacterial community from gnotobiotic mice.</title>
        <authorList>
            <person name="Wannemuehler M.J."/>
            <person name="Overstreet A.M."/>
            <person name="Ward D.V."/>
            <person name="Phillips G.J."/>
        </authorList>
    </citation>
    <scope>NUCLEOTIDE SEQUENCE [LARGE SCALE GENOMIC DNA]</scope>
    <source>
        <strain evidence="5 6">ASF492</strain>
    </source>
</reference>
<keyword evidence="6" id="KW-1185">Reference proteome</keyword>
<dbReference type="GO" id="GO:0016787">
    <property type="term" value="F:hydrolase activity"/>
    <property type="evidence" value="ECO:0007669"/>
    <property type="project" value="InterPro"/>
</dbReference>
<sequence length="400" mass="45284">MMKQKRKICGVGFLLALSMLCSVQAQATAIRDRLDSTGKKIHELEDALDRNDQNLSAYEKERNELEQEVALGQEKIRRMSEQLDDTKSAITDTQEEIVRTQEELEQAQADSKKQYVRMRRRIRFMYENSTTDMILYVLDAGSMPEALRRANYFQAVLSYDREKMEQYQETTRKIKKDKAKLVSEKEQLETLEIKQTEQLAGIDTAVADLKKKLSGKIAQIQSSKALQAKYEQDLERQKRYEQELERQKAEEDRKREEEIRQQEEELKRRQQEQSGSSDSGTSVGRTVAASAGDLELLSTIIYCEAGNQSYEGQLAVGSVILNRVASSSFPNSISGVIYQSGQFSPVASGRFAHALASGLGSRCEAAAREVLNGRRNVDCLYFRANNGGIDGLVIGDHVFY</sequence>
<dbReference type="OrthoDB" id="9785345at2"/>
<name>N2ACC0_9FIRM</name>
<feature type="compositionally biased region" description="Polar residues" evidence="2">
    <location>
        <begin position="274"/>
        <end position="284"/>
    </location>
</feature>
<dbReference type="PATRIC" id="fig|1235802.3.peg.3558"/>
<feature type="domain" description="Cell wall hydrolase SleB" evidence="4">
    <location>
        <begin position="308"/>
        <end position="400"/>
    </location>
</feature>
<feature type="coiled-coil region" evidence="1">
    <location>
        <begin position="164"/>
        <end position="194"/>
    </location>
</feature>
<dbReference type="Gene3D" id="6.10.250.3150">
    <property type="match status" value="1"/>
</dbReference>
<protein>
    <recommendedName>
        <fullName evidence="4">Cell wall hydrolase SleB domain-containing protein</fullName>
    </recommendedName>
</protein>
<evidence type="ECO:0000313" key="6">
    <source>
        <dbReference type="Proteomes" id="UP000012589"/>
    </source>
</evidence>
<evidence type="ECO:0000256" key="2">
    <source>
        <dbReference type="SAM" id="MobiDB-lite"/>
    </source>
</evidence>
<keyword evidence="1" id="KW-0175">Coiled coil</keyword>
<evidence type="ECO:0000259" key="4">
    <source>
        <dbReference type="Pfam" id="PF07486"/>
    </source>
</evidence>
<dbReference type="eggNOG" id="COG3773">
    <property type="taxonomic scope" value="Bacteria"/>
</dbReference>
<evidence type="ECO:0000256" key="1">
    <source>
        <dbReference type="SAM" id="Coils"/>
    </source>
</evidence>
<dbReference type="InterPro" id="IPR042047">
    <property type="entry name" value="SleB_dom1"/>
</dbReference>
<feature type="region of interest" description="Disordered" evidence="2">
    <location>
        <begin position="243"/>
        <end position="284"/>
    </location>
</feature>
<feature type="chain" id="PRO_5004114670" description="Cell wall hydrolase SleB domain-containing protein" evidence="3">
    <location>
        <begin position="28"/>
        <end position="400"/>
    </location>
</feature>
<gene>
    <name evidence="5" type="ORF">C823_03372</name>
</gene>
<accession>N2ACC0</accession>
<evidence type="ECO:0000313" key="5">
    <source>
        <dbReference type="EMBL" id="EMZ24108.1"/>
    </source>
</evidence>
<dbReference type="Gene3D" id="1.10.10.2520">
    <property type="entry name" value="Cell wall hydrolase SleB, domain 1"/>
    <property type="match status" value="1"/>
</dbReference>
<feature type="coiled-coil region" evidence="1">
    <location>
        <begin position="41"/>
        <end position="121"/>
    </location>
</feature>
<feature type="signal peptide" evidence="3">
    <location>
        <begin position="1"/>
        <end position="27"/>
    </location>
</feature>
<proteinExistence type="predicted"/>
<feature type="compositionally biased region" description="Basic and acidic residues" evidence="2">
    <location>
        <begin position="243"/>
        <end position="271"/>
    </location>
</feature>
<dbReference type="InterPro" id="IPR011105">
    <property type="entry name" value="Cell_wall_hydrolase_SleB"/>
</dbReference>
<dbReference type="HOGENOM" id="CLU_045092_0_0_9"/>
<keyword evidence="3" id="KW-0732">Signal</keyword>
<comment type="caution">
    <text evidence="5">The sequence shown here is derived from an EMBL/GenBank/DDBJ whole genome shotgun (WGS) entry which is preliminary data.</text>
</comment>
<dbReference type="STRING" id="1235802.C823_03372"/>
<evidence type="ECO:0000256" key="3">
    <source>
        <dbReference type="SAM" id="SignalP"/>
    </source>
</evidence>
<dbReference type="Proteomes" id="UP000012589">
    <property type="component" value="Unassembled WGS sequence"/>
</dbReference>